<dbReference type="Bgee" id="ENSMUSG00000079049">
    <property type="expression patterns" value="Expressed in animal zygote and 21 other cell types or tissues"/>
</dbReference>
<sequence>MERKPTTSFLSTWLQSRKRTVLTWPLWIFSMLLRMQGRR</sequence>
<dbReference type="VEuPathDB" id="HostDB:ENSMUSG00000079049"/>
<reference evidence="1 3" key="1">
    <citation type="journal article" date="2009" name="PLoS Biol.">
        <title>Lineage-specific biology revealed by a finished genome assembly of the mouse.</title>
        <authorList>
            <consortium name="Mouse Genome Sequencing Consortium"/>
            <person name="Church D.M."/>
            <person name="Goodstadt L."/>
            <person name="Hillier L.W."/>
            <person name="Zody M.C."/>
            <person name="Goldstein S."/>
            <person name="She X."/>
            <person name="Bult C.J."/>
            <person name="Agarwala R."/>
            <person name="Cherry J.L."/>
            <person name="DiCuccio M."/>
            <person name="Hlavina W."/>
            <person name="Kapustin Y."/>
            <person name="Meric P."/>
            <person name="Maglott D."/>
            <person name="Birtle Z."/>
            <person name="Marques A.C."/>
            <person name="Graves T."/>
            <person name="Zhou S."/>
            <person name="Teague B."/>
            <person name="Potamousis K."/>
            <person name="Churas C."/>
            <person name="Place M."/>
            <person name="Herschleb J."/>
            <person name="Runnheim R."/>
            <person name="Forrest D."/>
            <person name="Amos-Landgraf J."/>
            <person name="Schwartz D.C."/>
            <person name="Cheng Z."/>
            <person name="Lindblad-Toh K."/>
            <person name="Eichler E.E."/>
            <person name="Ponting C.P."/>
        </authorList>
    </citation>
    <scope>NUCLEOTIDE SEQUENCE [LARGE SCALE GENOMIC DNA]</scope>
    <source>
        <strain evidence="1 3">C57BL/6J</strain>
    </source>
</reference>
<dbReference type="MGI" id="MGI:2445363">
    <property type="gene designation" value="Serpinb1c"/>
</dbReference>
<keyword evidence="3" id="KW-1185">Reference proteome</keyword>
<accession>A0A1Y7VNU6</accession>
<dbReference type="AlphaFoldDB" id="A0A1Y7VNU6"/>
<proteinExistence type="predicted"/>
<gene>
    <name evidence="1 2" type="primary">Serpinb1c</name>
</gene>
<dbReference type="Proteomes" id="UP000000589">
    <property type="component" value="Chromosome 13"/>
</dbReference>
<reference evidence="1" key="4">
    <citation type="submission" date="2025-09" db="UniProtKB">
        <authorList>
            <consortium name="Ensembl"/>
        </authorList>
    </citation>
    <scope>IDENTIFICATION</scope>
    <source>
        <strain evidence="1">C57BL/6J</strain>
    </source>
</reference>
<name>A0A1Y7VNU6_MOUSE</name>
<dbReference type="Ensembl" id="ENSMUST00000221019.2">
    <property type="protein sequence ID" value="ENSMUSP00000152644.2"/>
    <property type="gene ID" value="ENSMUSG00000079049.10"/>
</dbReference>
<dbReference type="AGR" id="MGI:2445363"/>
<evidence type="ECO:0000313" key="2">
    <source>
        <dbReference type="MGI" id="MGI:2445363"/>
    </source>
</evidence>
<reference evidence="1 3" key="2">
    <citation type="journal article" date="2011" name="PLoS Biol.">
        <title>Modernizing reference genome assemblies.</title>
        <authorList>
            <person name="Church D.M."/>
            <person name="Schneider V.A."/>
            <person name="Graves T."/>
            <person name="Auger K."/>
            <person name="Cunningham F."/>
            <person name="Bouk N."/>
            <person name="Chen H.C."/>
            <person name="Agarwala R."/>
            <person name="McLaren W.M."/>
            <person name="Ritchie G.R."/>
            <person name="Albracht D."/>
            <person name="Kremitzki M."/>
            <person name="Rock S."/>
            <person name="Kotkiewicz H."/>
            <person name="Kremitzki C."/>
            <person name="Wollam A."/>
            <person name="Trani L."/>
            <person name="Fulton L."/>
            <person name="Fulton R."/>
            <person name="Matthews L."/>
            <person name="Whitehead S."/>
            <person name="Chow W."/>
            <person name="Torrance J."/>
            <person name="Dunn M."/>
            <person name="Harden G."/>
            <person name="Threadgold G."/>
            <person name="Wood J."/>
            <person name="Collins J."/>
            <person name="Heath P."/>
            <person name="Griffiths G."/>
            <person name="Pelan S."/>
            <person name="Grafham D."/>
            <person name="Eichler E.E."/>
            <person name="Weinstock G."/>
            <person name="Mardis E.R."/>
            <person name="Wilson R.K."/>
            <person name="Howe K."/>
            <person name="Flicek P."/>
            <person name="Hubbard T."/>
        </authorList>
    </citation>
    <scope>NUCLEOTIDE SEQUENCE [LARGE SCALE GENOMIC DNA]</scope>
    <source>
        <strain evidence="1 3">C57BL/6J</strain>
    </source>
</reference>
<dbReference type="OrthoDB" id="671595at2759"/>
<organism evidence="1 3">
    <name type="scientific">Mus musculus</name>
    <name type="common">Mouse</name>
    <dbReference type="NCBI Taxonomy" id="10090"/>
    <lineage>
        <taxon>Eukaryota</taxon>
        <taxon>Metazoa</taxon>
        <taxon>Chordata</taxon>
        <taxon>Craniata</taxon>
        <taxon>Vertebrata</taxon>
        <taxon>Euteleostomi</taxon>
        <taxon>Mammalia</taxon>
        <taxon>Eutheria</taxon>
        <taxon>Euarchontoglires</taxon>
        <taxon>Glires</taxon>
        <taxon>Rodentia</taxon>
        <taxon>Myomorpha</taxon>
        <taxon>Muroidea</taxon>
        <taxon>Muridae</taxon>
        <taxon>Murinae</taxon>
        <taxon>Mus</taxon>
        <taxon>Mus</taxon>
    </lineage>
</organism>
<dbReference type="ExpressionAtlas" id="A0A1Y7VNU6">
    <property type="expression patterns" value="baseline and differential"/>
</dbReference>
<evidence type="ECO:0000313" key="1">
    <source>
        <dbReference type="Ensembl" id="ENSMUSP00000152644.2"/>
    </source>
</evidence>
<evidence type="ECO:0000313" key="3">
    <source>
        <dbReference type="Proteomes" id="UP000000589"/>
    </source>
</evidence>
<dbReference type="GeneTree" id="ENSGT00940000154573"/>
<protein>
    <submittedName>
        <fullName evidence="1">Serine (or cysteine) peptidase inhibitor, clade B, member 1c</fullName>
    </submittedName>
</protein>
<reference evidence="1" key="3">
    <citation type="submission" date="2025-08" db="UniProtKB">
        <authorList>
            <consortium name="Ensembl"/>
        </authorList>
    </citation>
    <scope>IDENTIFICATION</scope>
    <source>
        <strain evidence="1">C57BL/6J</strain>
    </source>
</reference>